<protein>
    <submittedName>
        <fullName evidence="1">Uncharacterized protein</fullName>
    </submittedName>
</protein>
<reference evidence="1 2" key="1">
    <citation type="journal article" date="2013" name="Nat. Genet.">
        <title>The genome of the hydatid tapeworm Echinococcus granulosus.</title>
        <authorList>
            <person name="Zheng H."/>
            <person name="Zhang W."/>
            <person name="Zhang L."/>
            <person name="Zhang Z."/>
            <person name="Li J."/>
            <person name="Lu G."/>
            <person name="Zhu Y."/>
            <person name="Wang Y."/>
            <person name="Huang Y."/>
            <person name="Liu J."/>
            <person name="Kang H."/>
            <person name="Chen J."/>
            <person name="Wang L."/>
            <person name="Chen A."/>
            <person name="Yu S."/>
            <person name="Gao Z."/>
            <person name="Jin L."/>
            <person name="Gu W."/>
            <person name="Wang Z."/>
            <person name="Zhao L."/>
            <person name="Shi B."/>
            <person name="Wen H."/>
            <person name="Lin R."/>
            <person name="Jones M.K."/>
            <person name="Brejova B."/>
            <person name="Vinar T."/>
            <person name="Zhao G."/>
            <person name="McManus D.P."/>
            <person name="Chen Z."/>
            <person name="Zhou Y."/>
            <person name="Wang S."/>
        </authorList>
    </citation>
    <scope>NUCLEOTIDE SEQUENCE [LARGE SCALE GENOMIC DNA]</scope>
</reference>
<keyword evidence="2" id="KW-1185">Reference proteome</keyword>
<dbReference type="Proteomes" id="UP000019149">
    <property type="component" value="Unassembled WGS sequence"/>
</dbReference>
<name>W6UQ39_ECHGR</name>
<dbReference type="AlphaFoldDB" id="W6UQ39"/>
<sequence>MARSRLLISVKERWPLSGVRSVIETHLEALWLNFKLHEDSAQCETFTRGLSSPLPYLLTPSTLGRDEMEDAAVQQTTLELLKILATSHLGNLYRAFVQQPGFLAMSAAL</sequence>
<dbReference type="KEGG" id="egl:EGR_09677"/>
<comment type="caution">
    <text evidence="1">The sequence shown here is derived from an EMBL/GenBank/DDBJ whole genome shotgun (WGS) entry which is preliminary data.</text>
</comment>
<dbReference type="CTD" id="36345392"/>
<accession>W6UQ39</accession>
<evidence type="ECO:0000313" key="2">
    <source>
        <dbReference type="Proteomes" id="UP000019149"/>
    </source>
</evidence>
<dbReference type="GeneID" id="36345392"/>
<proteinExistence type="predicted"/>
<gene>
    <name evidence="1" type="ORF">EGR_09677</name>
</gene>
<evidence type="ECO:0000313" key="1">
    <source>
        <dbReference type="EMBL" id="EUB55469.1"/>
    </source>
</evidence>
<dbReference type="RefSeq" id="XP_024346665.1">
    <property type="nucleotide sequence ID" value="XM_024498926.1"/>
</dbReference>
<dbReference type="EMBL" id="APAU02000160">
    <property type="protein sequence ID" value="EUB55469.1"/>
    <property type="molecule type" value="Genomic_DNA"/>
</dbReference>
<organism evidence="1 2">
    <name type="scientific">Echinococcus granulosus</name>
    <name type="common">Hydatid tapeworm</name>
    <dbReference type="NCBI Taxonomy" id="6210"/>
    <lineage>
        <taxon>Eukaryota</taxon>
        <taxon>Metazoa</taxon>
        <taxon>Spiralia</taxon>
        <taxon>Lophotrochozoa</taxon>
        <taxon>Platyhelminthes</taxon>
        <taxon>Cestoda</taxon>
        <taxon>Eucestoda</taxon>
        <taxon>Cyclophyllidea</taxon>
        <taxon>Taeniidae</taxon>
        <taxon>Echinococcus</taxon>
        <taxon>Echinococcus granulosus group</taxon>
    </lineage>
</organism>